<reference evidence="1 2" key="1">
    <citation type="submission" date="2024-02" db="EMBL/GenBank/DDBJ databases">
        <authorList>
            <person name="Vignale AGUSTIN F."/>
            <person name="Sosa J E."/>
            <person name="Modenutti C."/>
        </authorList>
    </citation>
    <scope>NUCLEOTIDE SEQUENCE [LARGE SCALE GENOMIC DNA]</scope>
</reference>
<sequence length="151" mass="16972">MEAFRWIFIFCNDLTRRFFHQKLNSSAGYIFISLGSFFGFLRDSVSSESIHLPNNGTINMSPEFSYQESSLIRLLPFTDQIWLIIFLIRTLTRLDCSQLNGGFSSIAASLSACSPAHASWEFGLLSSSQWDSSALPSAQWQIAHSSPLTSF</sequence>
<organism evidence="1 2">
    <name type="scientific">Ilex paraguariensis</name>
    <name type="common">yerba mate</name>
    <dbReference type="NCBI Taxonomy" id="185542"/>
    <lineage>
        <taxon>Eukaryota</taxon>
        <taxon>Viridiplantae</taxon>
        <taxon>Streptophyta</taxon>
        <taxon>Embryophyta</taxon>
        <taxon>Tracheophyta</taxon>
        <taxon>Spermatophyta</taxon>
        <taxon>Magnoliopsida</taxon>
        <taxon>eudicotyledons</taxon>
        <taxon>Gunneridae</taxon>
        <taxon>Pentapetalae</taxon>
        <taxon>asterids</taxon>
        <taxon>campanulids</taxon>
        <taxon>Aquifoliales</taxon>
        <taxon>Aquifoliaceae</taxon>
        <taxon>Ilex</taxon>
    </lineage>
</organism>
<proteinExistence type="predicted"/>
<comment type="caution">
    <text evidence="1">The sequence shown here is derived from an EMBL/GenBank/DDBJ whole genome shotgun (WGS) entry which is preliminary data.</text>
</comment>
<evidence type="ECO:0000313" key="2">
    <source>
        <dbReference type="Proteomes" id="UP001642360"/>
    </source>
</evidence>
<accession>A0ABC8SPB4</accession>
<dbReference type="Proteomes" id="UP001642360">
    <property type="component" value="Unassembled WGS sequence"/>
</dbReference>
<evidence type="ECO:0008006" key="3">
    <source>
        <dbReference type="Google" id="ProtNLM"/>
    </source>
</evidence>
<dbReference type="EMBL" id="CAUOFW020003285">
    <property type="protein sequence ID" value="CAK9159036.1"/>
    <property type="molecule type" value="Genomic_DNA"/>
</dbReference>
<name>A0ABC8SPB4_9AQUA</name>
<protein>
    <recommendedName>
        <fullName evidence="3">Cytochrome c biogenesis B</fullName>
    </recommendedName>
</protein>
<evidence type="ECO:0000313" key="1">
    <source>
        <dbReference type="EMBL" id="CAK9159036.1"/>
    </source>
</evidence>
<keyword evidence="2" id="KW-1185">Reference proteome</keyword>
<dbReference type="AlphaFoldDB" id="A0ABC8SPB4"/>
<gene>
    <name evidence="1" type="ORF">ILEXP_LOCUS27714</name>
</gene>